<dbReference type="PROSITE" id="PS50157">
    <property type="entry name" value="ZINC_FINGER_C2H2_2"/>
    <property type="match status" value="1"/>
</dbReference>
<dbReference type="PROSITE" id="PS00028">
    <property type="entry name" value="ZINC_FINGER_C2H2_1"/>
    <property type="match status" value="1"/>
</dbReference>
<dbReference type="AGR" id="MGI:2443876"/>
<dbReference type="PeptideAtlas" id="Q8BXA4"/>
<dbReference type="GO" id="GO:0005634">
    <property type="term" value="C:nucleus"/>
    <property type="evidence" value="ECO:0000250"/>
    <property type="project" value="UniProtKB"/>
</dbReference>
<name>Q8BXA4_MOUSE</name>
<feature type="compositionally biased region" description="Basic and acidic residues" evidence="2">
    <location>
        <begin position="269"/>
        <end position="279"/>
    </location>
</feature>
<evidence type="ECO:0000256" key="1">
    <source>
        <dbReference type="PROSITE-ProRule" id="PRU00042"/>
    </source>
</evidence>
<evidence type="ECO:0000313" key="4">
    <source>
        <dbReference type="EMBL" id="BAC33312.1"/>
    </source>
</evidence>
<organism evidence="4">
    <name type="scientific">Mus musculus</name>
    <name type="common">Mouse</name>
    <dbReference type="NCBI Taxonomy" id="10090"/>
    <lineage>
        <taxon>Eukaryota</taxon>
        <taxon>Metazoa</taxon>
        <taxon>Chordata</taxon>
        <taxon>Craniata</taxon>
        <taxon>Vertebrata</taxon>
        <taxon>Euteleostomi</taxon>
        <taxon>Mammalia</taxon>
        <taxon>Eutheria</taxon>
        <taxon>Euarchontoglires</taxon>
        <taxon>Glires</taxon>
        <taxon>Rodentia</taxon>
        <taxon>Myomorpha</taxon>
        <taxon>Muroidea</taxon>
        <taxon>Muridae</taxon>
        <taxon>Murinae</taxon>
        <taxon>Mus</taxon>
        <taxon>Mus</taxon>
    </lineage>
</organism>
<dbReference type="EMBL" id="AK048360">
    <property type="protein sequence ID" value="BAC33312.1"/>
    <property type="molecule type" value="mRNA"/>
</dbReference>
<dbReference type="InterPro" id="IPR013087">
    <property type="entry name" value="Znf_C2H2_type"/>
</dbReference>
<dbReference type="InterPro" id="IPR036236">
    <property type="entry name" value="Znf_C2H2_sf"/>
</dbReference>
<reference evidence="4" key="6">
    <citation type="journal article" date="2002" name="Nature">
        <title>Analysis of the mouse transcriptome based on functional annotation of 60,770 full-length cDNAs.</title>
        <authorList>
            <consortium name="The FANTOM Consortium and the RIKEN Genome Exploration Research Group Phase I and II Team"/>
        </authorList>
    </citation>
    <scope>NUCLEOTIDE SEQUENCE</scope>
    <source>
        <strain evidence="4">C57BL/6J</strain>
        <tissue evidence="4">Head</tissue>
    </source>
</reference>
<reference evidence="4" key="5">
    <citation type="submission" date="2001-07" db="EMBL/GenBank/DDBJ databases">
        <authorList>
            <person name="Adachi J."/>
            <person name="Aizawa K."/>
            <person name="Akimura T."/>
            <person name="Arakawa T."/>
            <person name="Bono H."/>
            <person name="Carninci P."/>
            <person name="Fukuda S."/>
            <person name="Furuno M."/>
            <person name="Hanagaki T."/>
            <person name="Hara A."/>
            <person name="Hashizume W."/>
            <person name="Hayashida K."/>
            <person name="Hayatsu N."/>
            <person name="Hiramoto K."/>
            <person name="Hiraoka T."/>
            <person name="Hirozane T."/>
            <person name="Hori F."/>
            <person name="Imotani K."/>
            <person name="Ishii Y."/>
            <person name="Itoh M."/>
            <person name="Kagawa I."/>
            <person name="Kasukawa T."/>
            <person name="Katoh H."/>
            <person name="Kawai J."/>
            <person name="Kojima Y."/>
            <person name="Kondo S."/>
            <person name="Konno H."/>
            <person name="Kouda M."/>
            <person name="Koya S."/>
            <person name="Kurihara C."/>
            <person name="Matsuyama T."/>
            <person name="Miyazaki A."/>
            <person name="Murata M."/>
            <person name="Nakamura M."/>
            <person name="Nishi K."/>
            <person name="Nomura K."/>
            <person name="Numazaki R."/>
            <person name="Ohno M."/>
            <person name="Ohsato N."/>
            <person name="Okazaki Y."/>
            <person name="Saito R."/>
            <person name="Saitoh H."/>
            <person name="Sakai C."/>
            <person name="Sakai K."/>
            <person name="Sakazume N."/>
            <person name="Sano H."/>
            <person name="Sasaki D."/>
            <person name="Shibata K."/>
            <person name="Shinagawa A."/>
            <person name="Shiraki T."/>
            <person name="Sogabe Y."/>
            <person name="Tagami M."/>
            <person name="Tagawa A."/>
            <person name="Takahashi F."/>
            <person name="Takaku-Akahira S."/>
            <person name="Takeda Y."/>
            <person name="Tanaka T."/>
            <person name="Tomaru A."/>
            <person name="Toya T."/>
            <person name="Yasunishi A."/>
            <person name="Muramatsu M."/>
            <person name="Hayashizaki Y."/>
        </authorList>
    </citation>
    <scope>NUCLEOTIDE SEQUENCE</scope>
    <source>
        <strain evidence="4">C57BL/6J</strain>
        <tissue evidence="4">Head</tissue>
    </source>
</reference>
<sequence length="378" mass="41303">MADVAVLARHLFMSEVLEICESVHKLMEEKQLTVYKKGEVQTVASTQDLAAHNGTTTPPGTRNEATTTLSGELGHCEIVLLVNGELPEAEQNGEPEQQPAPQASPEAEASVSPVEGIPEPHPEMGTASLAKESNQPESAVTREDGIVASVHPKISKENVTNASQEDSDTGNDTSPEDIGAKDCPDHSQSPGQPSKDEDTLTEATEKTDSGPDDDTYRSRLRQRSVNEGGYIRLHKGMEKKLQKRKAISKSAVQQVAQKLVQRGKKMKQPKRDAKESTEETAHKCGECGMVFPRRYAFIMHTLKHERARDYKCPVSTPKDNSDDPAVMHGVHLTNFSVTLTAFVVVLFLPFLKVGSYSVVQAILGLDVILLIQASKCWD</sequence>
<reference evidence="4" key="1">
    <citation type="journal article" date="1999" name="Methods Enzymol.">
        <title>High-efficiency full-length cDNA cloning.</title>
        <authorList>
            <person name="Carninci P."/>
            <person name="Hayashizaki Y."/>
        </authorList>
    </citation>
    <scope>NUCLEOTIDE SEQUENCE</scope>
    <source>
        <strain evidence="4">C57BL/6J</strain>
        <tissue evidence="4">Head</tissue>
    </source>
</reference>
<feature type="region of interest" description="Disordered" evidence="2">
    <location>
        <begin position="89"/>
        <end position="238"/>
    </location>
</feature>
<gene>
    <name evidence="5" type="primary">Zbtb11</name>
</gene>
<accession>Q8BXA4</accession>
<dbReference type="Gene3D" id="3.30.160.60">
    <property type="entry name" value="Classic Zinc Finger"/>
    <property type="match status" value="1"/>
</dbReference>
<reference evidence="4" key="4">
    <citation type="journal article" date="2001" name="Nature">
        <title>Functional annotation of a full-length mouse cDNA collection.</title>
        <authorList>
            <consortium name="The RIKEN Genome Exploration Research Group Phase II Team and the FANTOM Consortium"/>
        </authorList>
    </citation>
    <scope>NUCLEOTIDE SEQUENCE</scope>
    <source>
        <strain evidence="4">C57BL/6J</strain>
        <tissue evidence="4">Head</tissue>
    </source>
</reference>
<dbReference type="FunFam" id="3.30.160.60:FF:001086">
    <property type="entry name" value="zinc finger and BTB domain-containing protein 11"/>
    <property type="match status" value="1"/>
</dbReference>
<dbReference type="AlphaFoldDB" id="Q8BXA4"/>
<keyword evidence="1" id="KW-0863">Zinc-finger</keyword>
<reference evidence="4" key="8">
    <citation type="journal article" date="2005" name="Science">
        <title>Antisense Transcription in the Mammalian Transcriptome.</title>
        <authorList>
            <consortium name="RIKEN Genome Exploration Research Group and Genome Science Group (Genome Network Project Core Group) and the FANTOM Consortium"/>
        </authorList>
    </citation>
    <scope>NUCLEOTIDE SEQUENCE</scope>
    <source>
        <strain evidence="4">C57BL/6J</strain>
        <tissue evidence="4">Head</tissue>
    </source>
</reference>
<keyword evidence="1" id="KW-0479">Metal-binding</keyword>
<dbReference type="GO" id="GO:0008270">
    <property type="term" value="F:zinc ion binding"/>
    <property type="evidence" value="ECO:0007669"/>
    <property type="project" value="UniProtKB-KW"/>
</dbReference>
<keyword evidence="1" id="KW-0862">Zinc</keyword>
<evidence type="ECO:0000259" key="3">
    <source>
        <dbReference type="PROSITE" id="PS50157"/>
    </source>
</evidence>
<evidence type="ECO:0000256" key="2">
    <source>
        <dbReference type="SAM" id="MobiDB-lite"/>
    </source>
</evidence>
<dbReference type="MGI" id="MGI:2443876">
    <property type="gene designation" value="Zbtb11"/>
</dbReference>
<protein>
    <recommendedName>
        <fullName evidence="3">C2H2-type domain-containing protein</fullName>
    </recommendedName>
</protein>
<reference evidence="4" key="3">
    <citation type="journal article" date="2000" name="Genome Res.">
        <title>RIKEN integrated sequence analysis (RISA) system--384-format sequencing pipeline with 384 multicapillary sequencer.</title>
        <authorList>
            <person name="Shibata K."/>
            <person name="Itoh M."/>
            <person name="Aizawa K."/>
            <person name="Nagaoka S."/>
            <person name="Sasaki N."/>
            <person name="Carninci P."/>
            <person name="Konno H."/>
            <person name="Akiyama J."/>
            <person name="Nishi K."/>
            <person name="Kitsunai T."/>
            <person name="Tashiro H."/>
            <person name="Itoh M."/>
            <person name="Sumi N."/>
            <person name="Ishii Y."/>
            <person name="Nakamura S."/>
            <person name="Hazama M."/>
            <person name="Nishine T."/>
            <person name="Harada A."/>
            <person name="Yamamoto R."/>
            <person name="Matsumoto H."/>
            <person name="Sakaguchi S."/>
            <person name="Ikegami T."/>
            <person name="Kashiwagi K."/>
            <person name="Fujiwake S."/>
            <person name="Inoue K."/>
            <person name="Togawa Y."/>
            <person name="Izawa M."/>
            <person name="Ohara E."/>
            <person name="Watahiki M."/>
            <person name="Yoneda Y."/>
            <person name="Ishikawa T."/>
            <person name="Ozawa K."/>
            <person name="Tanaka T."/>
            <person name="Matsuura S."/>
            <person name="Kawai J."/>
            <person name="Okazaki Y."/>
            <person name="Muramatsu M."/>
            <person name="Inoue Y."/>
            <person name="Kira A."/>
            <person name="Hayashizaki Y."/>
        </authorList>
    </citation>
    <scope>NUCLEOTIDE SEQUENCE</scope>
    <source>
        <strain evidence="4">C57BL/6J</strain>
        <tissue evidence="4">Head</tissue>
    </source>
</reference>
<dbReference type="UCSC" id="uc007zlx.1">
    <property type="organism name" value="mouse"/>
</dbReference>
<feature type="region of interest" description="Disordered" evidence="2">
    <location>
        <begin position="259"/>
        <end position="279"/>
    </location>
</feature>
<dbReference type="SUPFAM" id="SSF57667">
    <property type="entry name" value="beta-beta-alpha zinc fingers"/>
    <property type="match status" value="1"/>
</dbReference>
<evidence type="ECO:0000313" key="5">
    <source>
        <dbReference type="MGI" id="MGI:2443876"/>
    </source>
</evidence>
<reference evidence="4" key="2">
    <citation type="journal article" date="2000" name="Genome Res.">
        <title>Normalization and subtraction of cap-trapper-selected cDNAs to prepare full-length cDNA libraries for rapid discovery of new genes.</title>
        <authorList>
            <person name="Carninci P."/>
            <person name="Shibata Y."/>
            <person name="Hayatsu N."/>
            <person name="Sugahara Y."/>
            <person name="Shibata K."/>
            <person name="Itoh M."/>
            <person name="Konno H."/>
            <person name="Okazaki Y."/>
            <person name="Muramatsu M."/>
            <person name="Hayashizaki Y."/>
        </authorList>
    </citation>
    <scope>NUCLEOTIDE SEQUENCE</scope>
    <source>
        <strain evidence="4">C57BL/6J</strain>
        <tissue evidence="4">Head</tissue>
    </source>
</reference>
<proteinExistence type="evidence at transcript level"/>
<feature type="domain" description="C2H2-type" evidence="3">
    <location>
        <begin position="282"/>
        <end position="309"/>
    </location>
</feature>
<feature type="compositionally biased region" description="Basic and acidic residues" evidence="2">
    <location>
        <begin position="194"/>
        <end position="217"/>
    </location>
</feature>
<feature type="compositionally biased region" description="Low complexity" evidence="2">
    <location>
        <begin position="94"/>
        <end position="115"/>
    </location>
</feature>
<reference evidence="4" key="7">
    <citation type="journal article" date="2005" name="Science">
        <title>The Transcriptional Landscape of the Mammalian Genome.</title>
        <authorList>
            <consortium name="The FANTOM Consortium"/>
            <consortium name="Riken Genome Exploration Research Group and Genome Science Group (Genome Network Project Core Group)"/>
        </authorList>
    </citation>
    <scope>NUCLEOTIDE SEQUENCE</scope>
    <source>
        <strain evidence="4">C57BL/6J</strain>
        <tissue evidence="4">Head</tissue>
    </source>
</reference>